<comment type="similarity">
    <text evidence="2 9">Belongs to the RecN family.</text>
</comment>
<name>A0A3N2AU82_9MICO</name>
<evidence type="ECO:0000259" key="10">
    <source>
        <dbReference type="Pfam" id="PF02463"/>
    </source>
</evidence>
<keyword evidence="6" id="KW-0067">ATP-binding</keyword>
<proteinExistence type="inferred from homology"/>
<dbReference type="InterPro" id="IPR027417">
    <property type="entry name" value="P-loop_NTPase"/>
</dbReference>
<reference evidence="11 12" key="1">
    <citation type="submission" date="2018-11" db="EMBL/GenBank/DDBJ databases">
        <title>Sequencing the genomes of 1000 actinobacteria strains.</title>
        <authorList>
            <person name="Klenk H.-P."/>
        </authorList>
    </citation>
    <scope>NUCLEOTIDE SEQUENCE [LARGE SCALE GENOMIC DNA]</scope>
    <source>
        <strain evidence="11 12">DSM 9580</strain>
    </source>
</reference>
<dbReference type="RefSeq" id="WP_123697561.1">
    <property type="nucleotide sequence ID" value="NZ_RKHJ01000001.1"/>
</dbReference>
<keyword evidence="7 9" id="KW-0234">DNA repair</keyword>
<dbReference type="Gene3D" id="3.40.50.300">
    <property type="entry name" value="P-loop containing nucleotide triphosphate hydrolases"/>
    <property type="match status" value="2"/>
</dbReference>
<keyword evidence="12" id="KW-1185">Reference proteome</keyword>
<protein>
    <recommendedName>
        <fullName evidence="3 9">DNA repair protein RecN</fullName>
    </recommendedName>
    <alternativeName>
        <fullName evidence="8 9">Recombination protein N</fullName>
    </alternativeName>
</protein>
<evidence type="ECO:0000256" key="6">
    <source>
        <dbReference type="ARBA" id="ARBA00022840"/>
    </source>
</evidence>
<dbReference type="GO" id="GO:0006281">
    <property type="term" value="P:DNA repair"/>
    <property type="evidence" value="ECO:0007669"/>
    <property type="project" value="UniProtKB-KW"/>
</dbReference>
<keyword evidence="5 9" id="KW-0227">DNA damage</keyword>
<comment type="function">
    <text evidence="1 9">May be involved in recombinational repair of damaged DNA.</text>
</comment>
<dbReference type="NCBIfam" id="TIGR00634">
    <property type="entry name" value="recN"/>
    <property type="match status" value="1"/>
</dbReference>
<dbReference type="AlphaFoldDB" id="A0A3N2AU82"/>
<organism evidence="11 12">
    <name type="scientific">Agrococcus jenensis</name>
    <dbReference type="NCBI Taxonomy" id="46353"/>
    <lineage>
        <taxon>Bacteria</taxon>
        <taxon>Bacillati</taxon>
        <taxon>Actinomycetota</taxon>
        <taxon>Actinomycetes</taxon>
        <taxon>Micrococcales</taxon>
        <taxon>Microbacteriaceae</taxon>
        <taxon>Agrococcus</taxon>
    </lineage>
</organism>
<evidence type="ECO:0000256" key="2">
    <source>
        <dbReference type="ARBA" id="ARBA00009441"/>
    </source>
</evidence>
<dbReference type="Pfam" id="PF02463">
    <property type="entry name" value="SMC_N"/>
    <property type="match status" value="1"/>
</dbReference>
<dbReference type="GO" id="GO:0005524">
    <property type="term" value="F:ATP binding"/>
    <property type="evidence" value="ECO:0007669"/>
    <property type="project" value="UniProtKB-KW"/>
</dbReference>
<evidence type="ECO:0000313" key="12">
    <source>
        <dbReference type="Proteomes" id="UP000275456"/>
    </source>
</evidence>
<accession>A0A3N2AU82</accession>
<evidence type="ECO:0000256" key="1">
    <source>
        <dbReference type="ARBA" id="ARBA00003618"/>
    </source>
</evidence>
<evidence type="ECO:0000256" key="8">
    <source>
        <dbReference type="ARBA" id="ARBA00033408"/>
    </source>
</evidence>
<dbReference type="EMBL" id="RKHJ01000001">
    <property type="protein sequence ID" value="ROR66589.1"/>
    <property type="molecule type" value="Genomic_DNA"/>
</dbReference>
<dbReference type="GO" id="GO:0043590">
    <property type="term" value="C:bacterial nucleoid"/>
    <property type="evidence" value="ECO:0007669"/>
    <property type="project" value="TreeGrafter"/>
</dbReference>
<evidence type="ECO:0000256" key="5">
    <source>
        <dbReference type="ARBA" id="ARBA00022763"/>
    </source>
</evidence>
<sequence length="564" mass="59179">MTRLDELTIRSLGVIDEARVPVGAGFTAITGETGAGKTMLVQALALLRGERADAGVIRAGEERAAVQGVWIVDDPEAVALVEDAGGSVDEGELILGRALTRTGDGAGRSRAQAGGAAVPAGLLRELADRLVAVHGQSDQQRLRSAEAQADALDRAAGEPLRALLAEYRAEHAAWADARDAAARIRGEHDARAAEADAIRVELEDLEAVDPQPGEQDALAALAHRLEHAEGLRLQLAEARAALANDEDEPDAVTLAGHARRLVERAAGDDGSLADALDLLVQADALLQEASSAIVRALDDLERPERSLDEVQERRAALTALERRIGRALDEALEAAPPAALRLVELEGDDAELARLDAEEAAHLAAATAVADRLSAMRHDAARRLEQAVGAELRALAMPDARLVVEVEQLPDLGEHGRDRVTMLLAPHPGADPRPVQKGASGGELSRIMLAIEVALADESVPTMVFDEVDAGVGGAAATEIGRRLARLAQHCQVIVVTHLAQVAAFAESHVRVVKGTDGRITASQVALVEGDERLAELARMLSGSASDTALAHARELLAHSTVVG</sequence>
<dbReference type="GO" id="GO:0006310">
    <property type="term" value="P:DNA recombination"/>
    <property type="evidence" value="ECO:0007669"/>
    <property type="project" value="InterPro"/>
</dbReference>
<dbReference type="CDD" id="cd03241">
    <property type="entry name" value="ABC_RecN"/>
    <property type="match status" value="1"/>
</dbReference>
<dbReference type="PANTHER" id="PTHR11059">
    <property type="entry name" value="DNA REPAIR PROTEIN RECN"/>
    <property type="match status" value="1"/>
</dbReference>
<evidence type="ECO:0000256" key="4">
    <source>
        <dbReference type="ARBA" id="ARBA00022741"/>
    </source>
</evidence>
<evidence type="ECO:0000256" key="7">
    <source>
        <dbReference type="ARBA" id="ARBA00023204"/>
    </source>
</evidence>
<comment type="caution">
    <text evidence="11">The sequence shown here is derived from an EMBL/GenBank/DDBJ whole genome shotgun (WGS) entry which is preliminary data.</text>
</comment>
<evidence type="ECO:0000256" key="9">
    <source>
        <dbReference type="PIRNR" id="PIRNR003128"/>
    </source>
</evidence>
<dbReference type="InterPro" id="IPR004604">
    <property type="entry name" value="DNA_recomb/repair_RecN"/>
</dbReference>
<feature type="domain" description="RecF/RecN/SMC N-terminal" evidence="10">
    <location>
        <begin position="16"/>
        <end position="519"/>
    </location>
</feature>
<keyword evidence="4" id="KW-0547">Nucleotide-binding</keyword>
<gene>
    <name evidence="11" type="ORF">EDD26_1980</name>
</gene>
<dbReference type="OrthoDB" id="9806954at2"/>
<dbReference type="GO" id="GO:0009432">
    <property type="term" value="P:SOS response"/>
    <property type="evidence" value="ECO:0007669"/>
    <property type="project" value="TreeGrafter"/>
</dbReference>
<dbReference type="SUPFAM" id="SSF52540">
    <property type="entry name" value="P-loop containing nucleoside triphosphate hydrolases"/>
    <property type="match status" value="2"/>
</dbReference>
<dbReference type="Proteomes" id="UP000275456">
    <property type="component" value="Unassembled WGS sequence"/>
</dbReference>
<evidence type="ECO:0000256" key="3">
    <source>
        <dbReference type="ARBA" id="ARBA00021315"/>
    </source>
</evidence>
<evidence type="ECO:0000313" key="11">
    <source>
        <dbReference type="EMBL" id="ROR66589.1"/>
    </source>
</evidence>
<dbReference type="PIRSF" id="PIRSF003128">
    <property type="entry name" value="RecN"/>
    <property type="match status" value="1"/>
</dbReference>
<dbReference type="InterPro" id="IPR003395">
    <property type="entry name" value="RecF/RecN/SMC_N"/>
</dbReference>
<dbReference type="PANTHER" id="PTHR11059:SF0">
    <property type="entry name" value="DNA REPAIR PROTEIN RECN"/>
    <property type="match status" value="1"/>
</dbReference>